<keyword evidence="2" id="KW-1185">Reference proteome</keyword>
<dbReference type="EMBL" id="JACXVP010000010">
    <property type="protein sequence ID" value="KAG5582397.1"/>
    <property type="molecule type" value="Genomic_DNA"/>
</dbReference>
<protein>
    <submittedName>
        <fullName evidence="1">Uncharacterized protein</fullName>
    </submittedName>
</protein>
<accession>A0A9J5X4S2</accession>
<gene>
    <name evidence="1" type="ORF">H5410_053024</name>
</gene>
<evidence type="ECO:0000313" key="2">
    <source>
        <dbReference type="Proteomes" id="UP000824120"/>
    </source>
</evidence>
<dbReference type="AlphaFoldDB" id="A0A9J5X4S2"/>
<organism evidence="1 2">
    <name type="scientific">Solanum commersonii</name>
    <name type="common">Commerson's wild potato</name>
    <name type="synonym">Commerson's nightshade</name>
    <dbReference type="NCBI Taxonomy" id="4109"/>
    <lineage>
        <taxon>Eukaryota</taxon>
        <taxon>Viridiplantae</taxon>
        <taxon>Streptophyta</taxon>
        <taxon>Embryophyta</taxon>
        <taxon>Tracheophyta</taxon>
        <taxon>Spermatophyta</taxon>
        <taxon>Magnoliopsida</taxon>
        <taxon>eudicotyledons</taxon>
        <taxon>Gunneridae</taxon>
        <taxon>Pentapetalae</taxon>
        <taxon>asterids</taxon>
        <taxon>lamiids</taxon>
        <taxon>Solanales</taxon>
        <taxon>Solanaceae</taxon>
        <taxon>Solanoideae</taxon>
        <taxon>Solaneae</taxon>
        <taxon>Solanum</taxon>
    </lineage>
</organism>
<evidence type="ECO:0000313" key="1">
    <source>
        <dbReference type="EMBL" id="KAG5582397.1"/>
    </source>
</evidence>
<dbReference type="Proteomes" id="UP000824120">
    <property type="component" value="Chromosome 10"/>
</dbReference>
<name>A0A9J5X4S2_SOLCO</name>
<sequence length="173" mass="19215">MCIPLLLALSISSRRTNSLLHFLKCVLSRPVPPCVPVVTCLMVNLHFVQVTIIFSSFCTKNFHTKDLLTRTTALEKVGNEGTSSCSDNSVAGLVGVEVSSSSSFISTSSSNSFSKLVKYLFKVSRSTIFSELNSIGRAKFLELELLPPPPYYFFFPTLVFYHYFFPNSCSSLK</sequence>
<proteinExistence type="predicted"/>
<reference evidence="1 2" key="1">
    <citation type="submission" date="2020-09" db="EMBL/GenBank/DDBJ databases">
        <title>De no assembly of potato wild relative species, Solanum commersonii.</title>
        <authorList>
            <person name="Cho K."/>
        </authorList>
    </citation>
    <scope>NUCLEOTIDE SEQUENCE [LARGE SCALE GENOMIC DNA]</scope>
    <source>
        <strain evidence="1">LZ3.2</strain>
        <tissue evidence="1">Leaf</tissue>
    </source>
</reference>
<comment type="caution">
    <text evidence="1">The sequence shown here is derived from an EMBL/GenBank/DDBJ whole genome shotgun (WGS) entry which is preliminary data.</text>
</comment>